<dbReference type="InterPro" id="IPR002083">
    <property type="entry name" value="MATH/TRAF_dom"/>
</dbReference>
<evidence type="ECO:0000313" key="5">
    <source>
        <dbReference type="Proteomes" id="UP001058974"/>
    </source>
</evidence>
<dbReference type="Pfam" id="PF22486">
    <property type="entry name" value="MATH_2"/>
    <property type="match status" value="1"/>
</dbReference>
<reference evidence="4 5" key="1">
    <citation type="journal article" date="2022" name="Nat. Genet.">
        <title>Improved pea reference genome and pan-genome highlight genomic features and evolutionary characteristics.</title>
        <authorList>
            <person name="Yang T."/>
            <person name="Liu R."/>
            <person name="Luo Y."/>
            <person name="Hu S."/>
            <person name="Wang D."/>
            <person name="Wang C."/>
            <person name="Pandey M.K."/>
            <person name="Ge S."/>
            <person name="Xu Q."/>
            <person name="Li N."/>
            <person name="Li G."/>
            <person name="Huang Y."/>
            <person name="Saxena R.K."/>
            <person name="Ji Y."/>
            <person name="Li M."/>
            <person name="Yan X."/>
            <person name="He Y."/>
            <person name="Liu Y."/>
            <person name="Wang X."/>
            <person name="Xiang C."/>
            <person name="Varshney R.K."/>
            <person name="Ding H."/>
            <person name="Gao S."/>
            <person name="Zong X."/>
        </authorList>
    </citation>
    <scope>NUCLEOTIDE SEQUENCE [LARGE SCALE GENOMIC DNA]</scope>
    <source>
        <strain evidence="4 5">cv. Zhongwan 6</strain>
    </source>
</reference>
<gene>
    <name evidence="4" type="ORF">KIW84_031120</name>
</gene>
<keyword evidence="5" id="KW-1185">Reference proteome</keyword>
<accession>A0A9D4XQC8</accession>
<dbReference type="PANTHER" id="PTHR46236">
    <property type="entry name" value="TRAF-LIKE SUPERFAMILY PROTEIN"/>
    <property type="match status" value="1"/>
</dbReference>
<evidence type="ECO:0000256" key="2">
    <source>
        <dbReference type="SAM" id="Coils"/>
    </source>
</evidence>
<dbReference type="CDD" id="cd00121">
    <property type="entry name" value="MATH"/>
    <property type="match status" value="1"/>
</dbReference>
<comment type="caution">
    <text evidence="4">The sequence shown here is derived from an EMBL/GenBank/DDBJ whole genome shotgun (WGS) entry which is preliminary data.</text>
</comment>
<dbReference type="AlphaFoldDB" id="A0A9D4XQC8"/>
<protein>
    <recommendedName>
        <fullName evidence="3">MATH domain-containing protein</fullName>
    </recommendedName>
</protein>
<dbReference type="Proteomes" id="UP001058974">
    <property type="component" value="Chromosome 3"/>
</dbReference>
<dbReference type="SUPFAM" id="SSF49599">
    <property type="entry name" value="TRAF domain-like"/>
    <property type="match status" value="1"/>
</dbReference>
<feature type="domain" description="MATH" evidence="3">
    <location>
        <begin position="12"/>
        <end position="139"/>
    </location>
</feature>
<name>A0A9D4XQC8_PEA</name>
<dbReference type="EMBL" id="JAMSHJ010000003">
    <property type="protein sequence ID" value="KAI5425189.1"/>
    <property type="molecule type" value="Genomic_DNA"/>
</dbReference>
<evidence type="ECO:0000259" key="3">
    <source>
        <dbReference type="PROSITE" id="PS50144"/>
    </source>
</evidence>
<dbReference type="PANTHER" id="PTHR46236:SF36">
    <property type="entry name" value="MATH (MEPRIN AND TRAF-C-LIKE) DOMAIN PROTEIN"/>
    <property type="match status" value="1"/>
</dbReference>
<feature type="coiled-coil region" evidence="2">
    <location>
        <begin position="257"/>
        <end position="291"/>
    </location>
</feature>
<dbReference type="SMART" id="SM00061">
    <property type="entry name" value="MATH"/>
    <property type="match status" value="1"/>
</dbReference>
<organism evidence="4 5">
    <name type="scientific">Pisum sativum</name>
    <name type="common">Garden pea</name>
    <name type="synonym">Lathyrus oleraceus</name>
    <dbReference type="NCBI Taxonomy" id="3888"/>
    <lineage>
        <taxon>Eukaryota</taxon>
        <taxon>Viridiplantae</taxon>
        <taxon>Streptophyta</taxon>
        <taxon>Embryophyta</taxon>
        <taxon>Tracheophyta</taxon>
        <taxon>Spermatophyta</taxon>
        <taxon>Magnoliopsida</taxon>
        <taxon>eudicotyledons</taxon>
        <taxon>Gunneridae</taxon>
        <taxon>Pentapetalae</taxon>
        <taxon>rosids</taxon>
        <taxon>fabids</taxon>
        <taxon>Fabales</taxon>
        <taxon>Fabaceae</taxon>
        <taxon>Papilionoideae</taxon>
        <taxon>50 kb inversion clade</taxon>
        <taxon>NPAAA clade</taxon>
        <taxon>Hologalegina</taxon>
        <taxon>IRL clade</taxon>
        <taxon>Fabeae</taxon>
        <taxon>Lathyrus</taxon>
    </lineage>
</organism>
<dbReference type="InterPro" id="IPR008974">
    <property type="entry name" value="TRAF-like"/>
</dbReference>
<proteinExistence type="predicted"/>
<dbReference type="OrthoDB" id="2116871at2759"/>
<dbReference type="InterPro" id="IPR050804">
    <property type="entry name" value="MCC"/>
</dbReference>
<evidence type="ECO:0000256" key="1">
    <source>
        <dbReference type="ARBA" id="ARBA00023054"/>
    </source>
</evidence>
<evidence type="ECO:0000313" key="4">
    <source>
        <dbReference type="EMBL" id="KAI5425189.1"/>
    </source>
</evidence>
<dbReference type="Gene3D" id="2.60.210.10">
    <property type="entry name" value="Apoptosis, Tumor Necrosis Factor Receptor Associated Protein 2, Chain A"/>
    <property type="match status" value="1"/>
</dbReference>
<dbReference type="Gramene" id="Psat03G0112000-T1">
    <property type="protein sequence ID" value="KAI5425189.1"/>
    <property type="gene ID" value="KIW84_031120"/>
</dbReference>
<sequence length="310" mass="35212">MEGHEESGVEKFEDFIWKLENFSRLNMSVYHEHFVLGGYPWRINLHPKGTNEAGHLSIVLQAVKTANMSKGWRRDVKFMLGVFNQVDTNKSIIKGPKDAYIFNASKDNSGCYSIVSLDKLLDPEEGFLVNDACIVVVGIFVCKSAFEKKVHGSVHLTFESQTAPIKVEDQCLDLDSLSSVCLEPTKDPDTEFMFAALGRVLYFLKTREVSDMNMKTCKEFQLLWDRLAKFKFDLTWLEPYVQPALGMRSVLEKAMEVEKLKDSVVVLKLETRRLEAKLVAAEENLDNERDLLNANGVKEVDFCSEFGCVS</sequence>
<keyword evidence="1 2" id="KW-0175">Coiled coil</keyword>
<dbReference type="PROSITE" id="PS50144">
    <property type="entry name" value="MATH"/>
    <property type="match status" value="1"/>
</dbReference>